<dbReference type="AlphaFoldDB" id="A0A5E4WTA1"/>
<dbReference type="RefSeq" id="WP_064675092.1">
    <property type="nucleotide sequence ID" value="NZ_CABPSE010000012.1"/>
</dbReference>
<feature type="region of interest" description="Disordered" evidence="1">
    <location>
        <begin position="1"/>
        <end position="29"/>
    </location>
</feature>
<evidence type="ECO:0000256" key="1">
    <source>
        <dbReference type="SAM" id="MobiDB-lite"/>
    </source>
</evidence>
<accession>A0A5E4WTA1</accession>
<evidence type="ECO:0000313" key="2">
    <source>
        <dbReference type="EMBL" id="VVE27992.1"/>
    </source>
</evidence>
<reference evidence="2 3" key="1">
    <citation type="submission" date="2019-08" db="EMBL/GenBank/DDBJ databases">
        <authorList>
            <person name="Peeters C."/>
        </authorList>
    </citation>
    <scope>NUCLEOTIDE SEQUENCE [LARGE SCALE GENOMIC DNA]</scope>
    <source>
        <strain evidence="2 3">LMG 31111</strain>
    </source>
</reference>
<evidence type="ECO:0000313" key="3">
    <source>
        <dbReference type="Proteomes" id="UP000383971"/>
    </source>
</evidence>
<dbReference type="EMBL" id="CABPSE010000012">
    <property type="protein sequence ID" value="VVE27992.1"/>
    <property type="molecule type" value="Genomic_DNA"/>
</dbReference>
<organism evidence="2 3">
    <name type="scientific">Pandoraea communis</name>
    <dbReference type="NCBI Taxonomy" id="2508297"/>
    <lineage>
        <taxon>Bacteria</taxon>
        <taxon>Pseudomonadati</taxon>
        <taxon>Pseudomonadota</taxon>
        <taxon>Betaproteobacteria</taxon>
        <taxon>Burkholderiales</taxon>
        <taxon>Burkholderiaceae</taxon>
        <taxon>Pandoraea</taxon>
    </lineage>
</organism>
<protein>
    <submittedName>
        <fullName evidence="2">Uncharacterized protein</fullName>
    </submittedName>
</protein>
<dbReference type="Proteomes" id="UP000383971">
    <property type="component" value="Unassembled WGS sequence"/>
</dbReference>
<name>A0A5E4WTA1_9BURK</name>
<keyword evidence="3" id="KW-1185">Reference proteome</keyword>
<proteinExistence type="predicted"/>
<gene>
    <name evidence="2" type="ORF">PCO31111_03506</name>
</gene>
<sequence>MGDMGDYWRDVRPAMQEESRQKRASNRESSAKMLAAAGIAFEAKNEGAHLIVMANGRTVDFWPGTGLWIERGTSRQKRGVRRLIAELKNSARTAPQHQPHSKE</sequence>